<dbReference type="Pfam" id="PF15006">
    <property type="entry name" value="DUF4517"/>
    <property type="match status" value="1"/>
</dbReference>
<dbReference type="Proteomes" id="UP001075354">
    <property type="component" value="Chromosome 13"/>
</dbReference>
<organism evidence="3 4">
    <name type="scientific">Megalurothrips usitatus</name>
    <name type="common">bean blossom thrips</name>
    <dbReference type="NCBI Taxonomy" id="439358"/>
    <lineage>
        <taxon>Eukaryota</taxon>
        <taxon>Metazoa</taxon>
        <taxon>Ecdysozoa</taxon>
        <taxon>Arthropoda</taxon>
        <taxon>Hexapoda</taxon>
        <taxon>Insecta</taxon>
        <taxon>Pterygota</taxon>
        <taxon>Neoptera</taxon>
        <taxon>Paraneoptera</taxon>
        <taxon>Thysanoptera</taxon>
        <taxon>Terebrantia</taxon>
        <taxon>Thripoidea</taxon>
        <taxon>Thripidae</taxon>
        <taxon>Megalurothrips</taxon>
    </lineage>
</organism>
<comment type="caution">
    <text evidence="3">The sequence shown here is derived from an EMBL/GenBank/DDBJ whole genome shotgun (WGS) entry which is preliminary data.</text>
</comment>
<name>A0AAV7X9F4_9NEOP</name>
<keyword evidence="4" id="KW-1185">Reference proteome</keyword>
<proteinExistence type="inferred from homology"/>
<evidence type="ECO:0000313" key="3">
    <source>
        <dbReference type="EMBL" id="KAJ1521063.1"/>
    </source>
</evidence>
<gene>
    <name evidence="3" type="ORF">ONE63_002769</name>
</gene>
<evidence type="ECO:0000256" key="2">
    <source>
        <dbReference type="ARBA" id="ARBA00035300"/>
    </source>
</evidence>
<sequence length="187" mass="21089">MWSVRNSGAAEADLSAVFQQMGVKPEHHVRFGEEALVAPKDNNVIVQKISSDCLAVHLGFLQVGHRYNIRVHLPHDMWPGGQLMGLPPEDDCNSRFFNPNCRLLSISQYEDGGWNLIVEYFAHKEKLMKEDLILLASDENHNINFKLTFHARVLGRGKGTPLLRNGIHSVGVELEDEGETSDWQGFE</sequence>
<reference evidence="3" key="1">
    <citation type="submission" date="2022-12" db="EMBL/GenBank/DDBJ databases">
        <title>Chromosome-level genome assembly of the bean flower thrips Megalurothrips usitatus.</title>
        <authorList>
            <person name="Ma L."/>
            <person name="Liu Q."/>
            <person name="Li H."/>
            <person name="Cai W."/>
        </authorList>
    </citation>
    <scope>NUCLEOTIDE SEQUENCE</scope>
    <source>
        <strain evidence="3">Cailab_2022a</strain>
    </source>
</reference>
<evidence type="ECO:0000313" key="4">
    <source>
        <dbReference type="Proteomes" id="UP001075354"/>
    </source>
</evidence>
<dbReference type="AlphaFoldDB" id="A0AAV7X9F4"/>
<dbReference type="InterPro" id="IPR026794">
    <property type="entry name" value="ADISSP"/>
</dbReference>
<comment type="similarity">
    <text evidence="1">Belongs to the ADISSP family.</text>
</comment>
<dbReference type="PANTHER" id="PTHR13287:SF2">
    <property type="entry name" value="ADIPOSE-SECRETED SIGNALING PROTEIN"/>
    <property type="match status" value="1"/>
</dbReference>
<dbReference type="PANTHER" id="PTHR13287">
    <property type="entry name" value="ADIPOSE-SECRETED SIGNALING PROTEIN"/>
    <property type="match status" value="1"/>
</dbReference>
<protein>
    <recommendedName>
        <fullName evidence="2">Adipose-secreted signaling protein</fullName>
    </recommendedName>
</protein>
<dbReference type="EMBL" id="JAPTSV010000013">
    <property type="protein sequence ID" value="KAJ1521063.1"/>
    <property type="molecule type" value="Genomic_DNA"/>
</dbReference>
<accession>A0AAV7X9F4</accession>
<evidence type="ECO:0000256" key="1">
    <source>
        <dbReference type="ARBA" id="ARBA00035018"/>
    </source>
</evidence>